<name>A0A4R6X2Q5_9PROT</name>
<dbReference type="AlphaFoldDB" id="A0A4R6X2Q5"/>
<feature type="chain" id="PRO_5020536935" evidence="1">
    <location>
        <begin position="23"/>
        <end position="118"/>
    </location>
</feature>
<sequence>MTLNRLFLAGAFLLASMNATLAAPANGAAIEAAISGNTVAGNMDASGPYAEFYEAGGTIRGDGYTGKWSIEGDTMCFEYEGTAKDCWAAEISGDQVRWLKDGASGGTGTILPGNANNF</sequence>
<dbReference type="RefSeq" id="WP_133611489.1">
    <property type="nucleotide sequence ID" value="NZ_SNYW01000001.1"/>
</dbReference>
<keyword evidence="3" id="KW-1185">Reference proteome</keyword>
<protein>
    <submittedName>
        <fullName evidence="2">Uncharacterized protein</fullName>
    </submittedName>
</protein>
<proteinExistence type="predicted"/>
<dbReference type="EMBL" id="SNYW01000001">
    <property type="protein sequence ID" value="TDQ86372.1"/>
    <property type="molecule type" value="Genomic_DNA"/>
</dbReference>
<gene>
    <name evidence="2" type="ORF">A8950_0063</name>
</gene>
<reference evidence="2 3" key="1">
    <citation type="submission" date="2019-03" db="EMBL/GenBank/DDBJ databases">
        <title>Genomic Encyclopedia of Type Strains, Phase III (KMG-III): the genomes of soil and plant-associated and newly described type strains.</title>
        <authorList>
            <person name="Whitman W."/>
        </authorList>
    </citation>
    <scope>NUCLEOTIDE SEQUENCE [LARGE SCALE GENOMIC DNA]</scope>
    <source>
        <strain evidence="2 3">CGMCC 1.7660</strain>
    </source>
</reference>
<organism evidence="2 3">
    <name type="scientific">Dongia mobilis</name>
    <dbReference type="NCBI Taxonomy" id="578943"/>
    <lineage>
        <taxon>Bacteria</taxon>
        <taxon>Pseudomonadati</taxon>
        <taxon>Pseudomonadota</taxon>
        <taxon>Alphaproteobacteria</taxon>
        <taxon>Rhodospirillales</taxon>
        <taxon>Dongiaceae</taxon>
        <taxon>Dongia</taxon>
    </lineage>
</organism>
<feature type="signal peptide" evidence="1">
    <location>
        <begin position="1"/>
        <end position="22"/>
    </location>
</feature>
<keyword evidence="1" id="KW-0732">Signal</keyword>
<dbReference type="Proteomes" id="UP000295783">
    <property type="component" value="Unassembled WGS sequence"/>
</dbReference>
<evidence type="ECO:0000256" key="1">
    <source>
        <dbReference type="SAM" id="SignalP"/>
    </source>
</evidence>
<comment type="caution">
    <text evidence="2">The sequence shown here is derived from an EMBL/GenBank/DDBJ whole genome shotgun (WGS) entry which is preliminary data.</text>
</comment>
<evidence type="ECO:0000313" key="2">
    <source>
        <dbReference type="EMBL" id="TDQ86372.1"/>
    </source>
</evidence>
<evidence type="ECO:0000313" key="3">
    <source>
        <dbReference type="Proteomes" id="UP000295783"/>
    </source>
</evidence>
<accession>A0A4R6X2Q5</accession>
<dbReference type="OrthoDB" id="6371473at2"/>